<dbReference type="Proteomes" id="UP000244331">
    <property type="component" value="Segment"/>
</dbReference>
<dbReference type="KEGG" id="vg:62648734"/>
<reference evidence="1 2" key="1">
    <citation type="submission" date="2018-03" db="EMBL/GenBank/DDBJ databases">
        <authorList>
            <person name="Stanton A.-C.J."/>
            <person name="Heskett L."/>
            <person name="Lambert A."/>
            <person name="Linder D."/>
            <person name="Novinski D."/>
            <person name="Bricker J."/>
            <person name="Garlena R.A."/>
            <person name="Russell D.A."/>
            <person name="Pope W.H."/>
            <person name="Jacobs-Sera D."/>
            <person name="Hatfull G.F."/>
        </authorList>
    </citation>
    <scope>NUCLEOTIDE SEQUENCE [LARGE SCALE GENOMIC DNA]</scope>
</reference>
<organism evidence="1 2">
    <name type="scientific">Microbacterium phage BonaeVitae</name>
    <dbReference type="NCBI Taxonomy" id="2126925"/>
    <lineage>
        <taxon>Viruses</taxon>
        <taxon>Duplodnaviria</taxon>
        <taxon>Heunggongvirae</taxon>
        <taxon>Uroviricota</taxon>
        <taxon>Caudoviricetes</taxon>
        <taxon>Orlajensenviridae</taxon>
        <taxon>Pelczarvirinae</taxon>
        <taxon>Bonaevitaevirus</taxon>
        <taxon>Bonaevitaevirus bonaevitae</taxon>
    </lineage>
</organism>
<gene>
    <name evidence="1" type="primary">25</name>
    <name evidence="1" type="ORF">SEA_BONAEVITAE_25</name>
</gene>
<dbReference type="GeneID" id="62648734"/>
<name>A0A2R3ZZK0_9CAUD</name>
<accession>A0A2R3ZZK0</accession>
<evidence type="ECO:0000313" key="1">
    <source>
        <dbReference type="EMBL" id="AVR56174.1"/>
    </source>
</evidence>
<dbReference type="EMBL" id="MH045556">
    <property type="protein sequence ID" value="AVR56174.1"/>
    <property type="molecule type" value="Genomic_DNA"/>
</dbReference>
<sequence>MSETTTTETLNRLTELVAETREIAARCRRARQLDLLNHAREIGSQLDAARNQLITIGLDALQPAAAFAAAGTIQLGAIVAQLDRIDLGVDRIAAERVDAADVIAWLEWHGVHLYPYQRRAIERHLAA</sequence>
<protein>
    <submittedName>
        <fullName evidence="1">Uncharacterized protein</fullName>
    </submittedName>
</protein>
<dbReference type="RefSeq" id="YP_009996810.1">
    <property type="nucleotide sequence ID" value="NC_052940.1"/>
</dbReference>
<evidence type="ECO:0000313" key="2">
    <source>
        <dbReference type="Proteomes" id="UP000244331"/>
    </source>
</evidence>
<proteinExistence type="predicted"/>
<keyword evidence="2" id="KW-1185">Reference proteome</keyword>